<dbReference type="Proteomes" id="UP001596353">
    <property type="component" value="Unassembled WGS sequence"/>
</dbReference>
<gene>
    <name evidence="1" type="ORF">ACFQFQ_01250</name>
</gene>
<evidence type="ECO:0000313" key="2">
    <source>
        <dbReference type="Proteomes" id="UP001596353"/>
    </source>
</evidence>
<keyword evidence="2" id="KW-1185">Reference proteome</keyword>
<name>A0ABW2AYL3_9RHOB</name>
<organism evidence="1 2">
    <name type="scientific">Sulfitobacter porphyrae</name>
    <dbReference type="NCBI Taxonomy" id="1246864"/>
    <lineage>
        <taxon>Bacteria</taxon>
        <taxon>Pseudomonadati</taxon>
        <taxon>Pseudomonadota</taxon>
        <taxon>Alphaproteobacteria</taxon>
        <taxon>Rhodobacterales</taxon>
        <taxon>Roseobacteraceae</taxon>
        <taxon>Sulfitobacter</taxon>
    </lineage>
</organism>
<dbReference type="EMBL" id="JBHSWG010000001">
    <property type="protein sequence ID" value="MFC6758435.1"/>
    <property type="molecule type" value="Genomic_DNA"/>
</dbReference>
<comment type="caution">
    <text evidence="1">The sequence shown here is derived from an EMBL/GenBank/DDBJ whole genome shotgun (WGS) entry which is preliminary data.</text>
</comment>
<sequence>MSNVTKAIHNKAGDVTVEDLSKQLQVLKDDIASLTSTIGAYSQNKAAEVRDTAQLKASELGGAAQARARETQKQAEDFIRTQPATAIGIAAGAGF</sequence>
<evidence type="ECO:0000313" key="1">
    <source>
        <dbReference type="EMBL" id="MFC6758435.1"/>
    </source>
</evidence>
<reference evidence="2" key="1">
    <citation type="journal article" date="2019" name="Int. J. Syst. Evol. Microbiol.">
        <title>The Global Catalogue of Microorganisms (GCM) 10K type strain sequencing project: providing services to taxonomists for standard genome sequencing and annotation.</title>
        <authorList>
            <consortium name="The Broad Institute Genomics Platform"/>
            <consortium name="The Broad Institute Genome Sequencing Center for Infectious Disease"/>
            <person name="Wu L."/>
            <person name="Ma J."/>
        </authorList>
    </citation>
    <scope>NUCLEOTIDE SEQUENCE [LARGE SCALE GENOMIC DNA]</scope>
    <source>
        <strain evidence="2">CCUG 66188</strain>
    </source>
</reference>
<proteinExistence type="predicted"/>
<protein>
    <submittedName>
        <fullName evidence="1">DUF883 domain-containing protein</fullName>
    </submittedName>
</protein>
<accession>A0ABW2AYL3</accession>